<sequence>MAENKKEPTASEAMFFFAIVKHTRNKADIDWAAVAVEQGFKNAEVAKVRFGQVKRKLGISSTTIPESPTSATKVTPKKGRVVNGPGASSAAFSVISGTSSKVTKNTGHTRAKKRGRVIKKVKEENSGDEDEATVDMDEDIYIKPSLLGSAEQFEEDMKSMINEDDPF</sequence>
<evidence type="ECO:0000259" key="2">
    <source>
        <dbReference type="Pfam" id="PF22980"/>
    </source>
</evidence>
<dbReference type="GeneID" id="63720372"/>
<dbReference type="Pfam" id="PF22980">
    <property type="entry name" value="Myb_DNA-bind_8"/>
    <property type="match status" value="1"/>
</dbReference>
<dbReference type="AlphaFoldDB" id="A0A151GF90"/>
<feature type="compositionally biased region" description="Low complexity" evidence="1">
    <location>
        <begin position="61"/>
        <end position="72"/>
    </location>
</feature>
<dbReference type="RefSeq" id="XP_040655117.1">
    <property type="nucleotide sequence ID" value="XM_040805013.1"/>
</dbReference>
<proteinExistence type="predicted"/>
<accession>A0A151GF90</accession>
<dbReference type="Proteomes" id="UP000076580">
    <property type="component" value="Chromosome 03"/>
</dbReference>
<feature type="domain" description="Myb-like DNA-binding" evidence="2">
    <location>
        <begin position="12"/>
        <end position="58"/>
    </location>
</feature>
<dbReference type="STRING" id="98403.A0A151GF90"/>
<evidence type="ECO:0000256" key="1">
    <source>
        <dbReference type="SAM" id="MobiDB-lite"/>
    </source>
</evidence>
<feature type="region of interest" description="Disordered" evidence="1">
    <location>
        <begin position="61"/>
        <end position="86"/>
    </location>
</feature>
<keyword evidence="4" id="KW-1185">Reference proteome</keyword>
<reference evidence="3 4" key="1">
    <citation type="journal article" date="2016" name="Sci. Rep.">
        <title>Insights into Adaptations to a Near-Obligate Nematode Endoparasitic Lifestyle from the Finished Genome of Drechmeria coniospora.</title>
        <authorList>
            <person name="Zhang L."/>
            <person name="Zhou Z."/>
            <person name="Guo Q."/>
            <person name="Fokkens L."/>
            <person name="Miskei M."/>
            <person name="Pocsi I."/>
            <person name="Zhang W."/>
            <person name="Chen M."/>
            <person name="Wang L."/>
            <person name="Sun Y."/>
            <person name="Donzelli B.G."/>
            <person name="Gibson D.M."/>
            <person name="Nelson D.R."/>
            <person name="Luo J.G."/>
            <person name="Rep M."/>
            <person name="Liu H."/>
            <person name="Yang S."/>
            <person name="Wang J."/>
            <person name="Krasnoff S.B."/>
            <person name="Xu Y."/>
            <person name="Molnar I."/>
            <person name="Lin M."/>
        </authorList>
    </citation>
    <scope>NUCLEOTIDE SEQUENCE [LARGE SCALE GENOMIC DNA]</scope>
    <source>
        <strain evidence="3 4">ARSEF 6962</strain>
    </source>
</reference>
<comment type="caution">
    <text evidence="3">The sequence shown here is derived from an EMBL/GenBank/DDBJ whole genome shotgun (WGS) entry which is preliminary data.</text>
</comment>
<dbReference type="OrthoDB" id="5403747at2759"/>
<evidence type="ECO:0000313" key="4">
    <source>
        <dbReference type="Proteomes" id="UP000076580"/>
    </source>
</evidence>
<evidence type="ECO:0000313" key="3">
    <source>
        <dbReference type="EMBL" id="KYK55765.1"/>
    </source>
</evidence>
<dbReference type="EMBL" id="LAYC01000003">
    <property type="protein sequence ID" value="KYK55765.1"/>
    <property type="molecule type" value="Genomic_DNA"/>
</dbReference>
<dbReference type="InParanoid" id="A0A151GF90"/>
<protein>
    <recommendedName>
        <fullName evidence="2">Myb-like DNA-binding domain-containing protein</fullName>
    </recommendedName>
</protein>
<dbReference type="InterPro" id="IPR054505">
    <property type="entry name" value="Myb_DNA-bind_8"/>
</dbReference>
<name>A0A151GF90_DRECN</name>
<organism evidence="3 4">
    <name type="scientific">Drechmeria coniospora</name>
    <name type="common">Nematophagous fungus</name>
    <name type="synonym">Meria coniospora</name>
    <dbReference type="NCBI Taxonomy" id="98403"/>
    <lineage>
        <taxon>Eukaryota</taxon>
        <taxon>Fungi</taxon>
        <taxon>Dikarya</taxon>
        <taxon>Ascomycota</taxon>
        <taxon>Pezizomycotina</taxon>
        <taxon>Sordariomycetes</taxon>
        <taxon>Hypocreomycetidae</taxon>
        <taxon>Hypocreales</taxon>
        <taxon>Ophiocordycipitaceae</taxon>
        <taxon>Drechmeria</taxon>
    </lineage>
</organism>
<gene>
    <name evidence="3" type="ORF">DCS_07729</name>
</gene>